<organism evidence="12 13">
    <name type="scientific">Mesorhizobium shangrilense</name>
    <dbReference type="NCBI Taxonomy" id="460060"/>
    <lineage>
        <taxon>Bacteria</taxon>
        <taxon>Pseudomonadati</taxon>
        <taxon>Pseudomonadota</taxon>
        <taxon>Alphaproteobacteria</taxon>
        <taxon>Hyphomicrobiales</taxon>
        <taxon>Phyllobacteriaceae</taxon>
        <taxon>Mesorhizobium</taxon>
    </lineage>
</organism>
<keyword evidence="9" id="KW-0472">Membrane</keyword>
<keyword evidence="13" id="KW-1185">Reference proteome</keyword>
<dbReference type="Pfam" id="PF13103">
    <property type="entry name" value="TonB_2"/>
    <property type="match status" value="1"/>
</dbReference>
<keyword evidence="3" id="KW-0813">Transport</keyword>
<keyword evidence="4" id="KW-1003">Cell membrane</keyword>
<dbReference type="PROSITE" id="PS52015">
    <property type="entry name" value="TONB_CTD"/>
    <property type="match status" value="1"/>
</dbReference>
<comment type="subcellular location">
    <subcellularLocation>
        <location evidence="1">Cell inner membrane</location>
        <topology evidence="1">Single-pass membrane protein</topology>
        <orientation evidence="1">Periplasmic side</orientation>
    </subcellularLocation>
</comment>
<evidence type="ECO:0000256" key="10">
    <source>
        <dbReference type="SAM" id="MobiDB-lite"/>
    </source>
</evidence>
<evidence type="ECO:0000256" key="3">
    <source>
        <dbReference type="ARBA" id="ARBA00022448"/>
    </source>
</evidence>
<evidence type="ECO:0000256" key="1">
    <source>
        <dbReference type="ARBA" id="ARBA00004383"/>
    </source>
</evidence>
<protein>
    <submittedName>
        <fullName evidence="12">TonB family protein</fullName>
    </submittedName>
</protein>
<name>A0ABV2D8M2_9HYPH</name>
<evidence type="ECO:0000256" key="4">
    <source>
        <dbReference type="ARBA" id="ARBA00022475"/>
    </source>
</evidence>
<evidence type="ECO:0000259" key="11">
    <source>
        <dbReference type="PROSITE" id="PS52015"/>
    </source>
</evidence>
<evidence type="ECO:0000256" key="6">
    <source>
        <dbReference type="ARBA" id="ARBA00022692"/>
    </source>
</evidence>
<evidence type="ECO:0000256" key="5">
    <source>
        <dbReference type="ARBA" id="ARBA00022519"/>
    </source>
</evidence>
<proteinExistence type="inferred from homology"/>
<dbReference type="InterPro" id="IPR037682">
    <property type="entry name" value="TonB_C"/>
</dbReference>
<dbReference type="InterPro" id="IPR006260">
    <property type="entry name" value="TonB/TolA_C"/>
</dbReference>
<sequence>MGLEIAFTRNIVAWPLLGHDVSWFEATDLDLTIPHASRQFAPRDMQDISPLPDASTELAVTPAESLAQVQPPAGKGKWSAAIILSCLLHAGVAAAFLISPKGKLESPNTEQSEGSDQSGDKVVGSALDKHPAAINVTIEPPTPAPAKPVRPMPPKQPSEPTREPTAELPAPSPEPAKQPDILVTKAPHPDDSVVASTKVPDQPVTQLEKPEMSVAVPEQPPIPSARPTPAAPPATAKEMDEKRGTADGQDRLAVAASKGKKQKEAGSAETEFNYRSDVIRKLSRVNRAVPPSVQLTALNNAVVTFVIGSRGGIDDLRILQSSGSPNFDQVALGIVRKAAPFPPIPPQVASKSLVFEAEVGPF</sequence>
<keyword evidence="7" id="KW-0653">Protein transport</keyword>
<dbReference type="InterPro" id="IPR051045">
    <property type="entry name" value="TonB-dependent_transducer"/>
</dbReference>
<keyword evidence="6" id="KW-0812">Transmembrane</keyword>
<feature type="compositionally biased region" description="Basic and acidic residues" evidence="10">
    <location>
        <begin position="237"/>
        <end position="247"/>
    </location>
</feature>
<reference evidence="12 13" key="1">
    <citation type="submission" date="2024-06" db="EMBL/GenBank/DDBJ databases">
        <authorList>
            <person name="Kim D.-U."/>
        </authorList>
    </citation>
    <scope>NUCLEOTIDE SEQUENCE [LARGE SCALE GENOMIC DNA]</scope>
    <source>
        <strain evidence="12 13">KACC15460</strain>
    </source>
</reference>
<dbReference type="SUPFAM" id="SSF74653">
    <property type="entry name" value="TolA/TonB C-terminal domain"/>
    <property type="match status" value="1"/>
</dbReference>
<comment type="similarity">
    <text evidence="2">Belongs to the TonB family.</text>
</comment>
<evidence type="ECO:0000313" key="13">
    <source>
        <dbReference type="Proteomes" id="UP001548832"/>
    </source>
</evidence>
<evidence type="ECO:0000256" key="8">
    <source>
        <dbReference type="ARBA" id="ARBA00022989"/>
    </source>
</evidence>
<evidence type="ECO:0000256" key="9">
    <source>
        <dbReference type="ARBA" id="ARBA00023136"/>
    </source>
</evidence>
<evidence type="ECO:0000313" key="12">
    <source>
        <dbReference type="EMBL" id="MET2826368.1"/>
    </source>
</evidence>
<evidence type="ECO:0000256" key="2">
    <source>
        <dbReference type="ARBA" id="ARBA00006555"/>
    </source>
</evidence>
<gene>
    <name evidence="12" type="ORF">ABVQ20_05195</name>
</gene>
<keyword evidence="8" id="KW-1133">Transmembrane helix</keyword>
<dbReference type="Gene3D" id="3.30.1150.10">
    <property type="match status" value="1"/>
</dbReference>
<dbReference type="Proteomes" id="UP001548832">
    <property type="component" value="Unassembled WGS sequence"/>
</dbReference>
<dbReference type="EMBL" id="JBEWSZ010000001">
    <property type="protein sequence ID" value="MET2826368.1"/>
    <property type="molecule type" value="Genomic_DNA"/>
</dbReference>
<feature type="compositionally biased region" description="Polar residues" evidence="10">
    <location>
        <begin position="106"/>
        <end position="117"/>
    </location>
</feature>
<dbReference type="PANTHER" id="PTHR33446:SF2">
    <property type="entry name" value="PROTEIN TONB"/>
    <property type="match status" value="1"/>
</dbReference>
<dbReference type="RefSeq" id="WP_354458486.1">
    <property type="nucleotide sequence ID" value="NZ_JBEWSZ010000001.1"/>
</dbReference>
<comment type="caution">
    <text evidence="12">The sequence shown here is derived from an EMBL/GenBank/DDBJ whole genome shotgun (WGS) entry which is preliminary data.</text>
</comment>
<feature type="compositionally biased region" description="Pro residues" evidence="10">
    <location>
        <begin position="140"/>
        <end position="157"/>
    </location>
</feature>
<feature type="domain" description="TonB C-terminal" evidence="11">
    <location>
        <begin position="273"/>
        <end position="362"/>
    </location>
</feature>
<dbReference type="NCBIfam" id="TIGR01352">
    <property type="entry name" value="tonB_Cterm"/>
    <property type="match status" value="1"/>
</dbReference>
<dbReference type="PANTHER" id="PTHR33446">
    <property type="entry name" value="PROTEIN TONB-RELATED"/>
    <property type="match status" value="1"/>
</dbReference>
<feature type="compositionally biased region" description="Pro residues" evidence="10">
    <location>
        <begin position="218"/>
        <end position="232"/>
    </location>
</feature>
<feature type="region of interest" description="Disordered" evidence="10">
    <location>
        <begin position="103"/>
        <end position="247"/>
    </location>
</feature>
<evidence type="ECO:0000256" key="7">
    <source>
        <dbReference type="ARBA" id="ARBA00022927"/>
    </source>
</evidence>
<keyword evidence="5" id="KW-0997">Cell inner membrane</keyword>
<accession>A0ABV2D8M2</accession>